<reference evidence="1" key="1">
    <citation type="submission" date="2017-02" db="EMBL/GenBank/DDBJ databases">
        <title>Delving into the versatile metabolic prowess of the omnipresent phylum Bacteroidetes.</title>
        <authorList>
            <person name="Nobu M.K."/>
            <person name="Mei R."/>
            <person name="Narihiro T."/>
            <person name="Kuroda K."/>
            <person name="Liu W.-T."/>
        </authorList>
    </citation>
    <scope>NUCLEOTIDE SEQUENCE</scope>
    <source>
        <strain evidence="1">ADurb.Bin160</strain>
    </source>
</reference>
<dbReference type="Proteomes" id="UP000485621">
    <property type="component" value="Unassembled WGS sequence"/>
</dbReference>
<protein>
    <submittedName>
        <fullName evidence="1">Uncharacterized protein</fullName>
    </submittedName>
</protein>
<evidence type="ECO:0000313" key="1">
    <source>
        <dbReference type="EMBL" id="OQB42510.1"/>
    </source>
</evidence>
<dbReference type="EMBL" id="MWDB01000002">
    <property type="protein sequence ID" value="OQB42510.1"/>
    <property type="molecule type" value="Genomic_DNA"/>
</dbReference>
<sequence length="45" mass="5439">MKFTNYLPTKDLEESNVGWEYTEPIKAPSVDFFTWFNNSNYKAWE</sequence>
<name>A0A1V5ZQ86_9BACT</name>
<organism evidence="1">
    <name type="scientific">candidate division CPR1 bacterium ADurb.Bin160</name>
    <dbReference type="NCBI Taxonomy" id="1852826"/>
    <lineage>
        <taxon>Bacteria</taxon>
        <taxon>candidate division CPR1</taxon>
    </lineage>
</organism>
<comment type="caution">
    <text evidence="1">The sequence shown here is derived from an EMBL/GenBank/DDBJ whole genome shotgun (WGS) entry which is preliminary data.</text>
</comment>
<proteinExistence type="predicted"/>
<dbReference type="AlphaFoldDB" id="A0A1V5ZQ86"/>
<accession>A0A1V5ZQ86</accession>
<gene>
    <name evidence="1" type="ORF">BWY04_00210</name>
</gene>